<evidence type="ECO:0000256" key="1">
    <source>
        <dbReference type="ARBA" id="ARBA00006611"/>
    </source>
</evidence>
<evidence type="ECO:0000313" key="3">
    <source>
        <dbReference type="EMBL" id="MES0838159.1"/>
    </source>
</evidence>
<organism evidence="3 4">
    <name type="scientific">Nocardiopsis tropica</name>
    <dbReference type="NCBI Taxonomy" id="109330"/>
    <lineage>
        <taxon>Bacteria</taxon>
        <taxon>Bacillati</taxon>
        <taxon>Actinomycetota</taxon>
        <taxon>Actinomycetes</taxon>
        <taxon>Streptosporangiales</taxon>
        <taxon>Nocardiopsidaceae</taxon>
        <taxon>Nocardiopsis</taxon>
    </lineage>
</organism>
<comment type="caution">
    <text evidence="3">The sequence shown here is derived from an EMBL/GenBank/DDBJ whole genome shotgun (WGS) entry which is preliminary data.</text>
</comment>
<dbReference type="EMBL" id="JBEQNB010000024">
    <property type="protein sequence ID" value="MES0838159.1"/>
    <property type="molecule type" value="Genomic_DNA"/>
</dbReference>
<evidence type="ECO:0000259" key="2">
    <source>
        <dbReference type="Pfam" id="PF00437"/>
    </source>
</evidence>
<sequence length="384" mass="39994">MSPLVEAVRNRLVASGAPVSPANVAAALRAEGGLLGDTEVLSMTRRLAADLSGAGPLEELMSSSGVTDILVNGPDEVWVDDGGGLRRAGVRFESADAVRRLAQRLAAQAGRRLDAAVPYVDARLPGGARLHAVLPPVSPAGACVSLRLPPRRVFSLERLTEHGTVTGRGAALLRALVASRSAFLVSGGTGTGKTTLLSSLLSLVDPGERLVLAEDSPELRPDHPHVVRLQTRPANIEGSGEVSLEVLVRQALRMRPDRLVVGEARGPEIVSLLGALNTGHEGGAGTLHANGAGDVPARVEALGCGAGLDRAAVHSQLAATRVMVVHLVRDAGTRRLAELRVLRRDPAGLVHAVPAVSFGRDGSCREHPGAEEVAARLGDGWRQR</sequence>
<keyword evidence="4" id="KW-1185">Reference proteome</keyword>
<dbReference type="Gene3D" id="3.30.450.380">
    <property type="match status" value="1"/>
</dbReference>
<dbReference type="InterPro" id="IPR001482">
    <property type="entry name" value="T2SS/T4SS_dom"/>
</dbReference>
<dbReference type="InterPro" id="IPR050921">
    <property type="entry name" value="T4SS_GSP_E_ATPase"/>
</dbReference>
<name>A0ABV2A4P5_9ACTN</name>
<feature type="domain" description="Bacterial type II secretion system protein E" evidence="2">
    <location>
        <begin position="52"/>
        <end position="330"/>
    </location>
</feature>
<comment type="similarity">
    <text evidence="1">Belongs to the GSP E family.</text>
</comment>
<dbReference type="NCBIfam" id="TIGR03819">
    <property type="entry name" value="heli_sec_ATPase"/>
    <property type="match status" value="1"/>
</dbReference>
<accession>A0ABV2A4P5</accession>
<dbReference type="SUPFAM" id="SSF52540">
    <property type="entry name" value="P-loop containing nucleoside triphosphate hydrolases"/>
    <property type="match status" value="1"/>
</dbReference>
<protein>
    <submittedName>
        <fullName evidence="3">TadA family conjugal transfer-associated ATPase</fullName>
    </submittedName>
</protein>
<proteinExistence type="inferred from homology"/>
<evidence type="ECO:0000313" key="4">
    <source>
        <dbReference type="Proteomes" id="UP001432401"/>
    </source>
</evidence>
<dbReference type="InterPro" id="IPR027417">
    <property type="entry name" value="P-loop_NTPase"/>
</dbReference>
<dbReference type="Gene3D" id="3.40.50.300">
    <property type="entry name" value="P-loop containing nucleotide triphosphate hydrolases"/>
    <property type="match status" value="1"/>
</dbReference>
<reference evidence="3 4" key="1">
    <citation type="submission" date="2024-06" db="EMBL/GenBank/DDBJ databases">
        <authorList>
            <person name="Bataeva Y.V."/>
            <person name="Grigorian L.N."/>
            <person name="Solomentsev V.I."/>
        </authorList>
    </citation>
    <scope>NUCLEOTIDE SEQUENCE [LARGE SCALE GENOMIC DNA]</scope>
    <source>
        <strain evidence="4">SCPM-O-B-12605 (RCAM04882)</strain>
    </source>
</reference>
<dbReference type="InterPro" id="IPR022399">
    <property type="entry name" value="TadA-like_ATPase"/>
</dbReference>
<dbReference type="PANTHER" id="PTHR30486:SF6">
    <property type="entry name" value="TYPE IV PILUS RETRACTATION ATPASE PILT"/>
    <property type="match status" value="1"/>
</dbReference>
<dbReference type="RefSeq" id="WP_352986955.1">
    <property type="nucleotide sequence ID" value="NZ_JBEQNA010000021.1"/>
</dbReference>
<dbReference type="Proteomes" id="UP001432401">
    <property type="component" value="Unassembled WGS sequence"/>
</dbReference>
<dbReference type="Pfam" id="PF00437">
    <property type="entry name" value="T2SSE"/>
    <property type="match status" value="1"/>
</dbReference>
<dbReference type="PANTHER" id="PTHR30486">
    <property type="entry name" value="TWITCHING MOTILITY PROTEIN PILT"/>
    <property type="match status" value="1"/>
</dbReference>
<gene>
    <name evidence="3" type="ORF">ABUK86_30625</name>
</gene>